<accession>A0ACC3S5S9</accession>
<sequence length="108" mass="11632">MGAEMPLTRARDVGLGGLVAGRSFKAAASALPSVSVNTSCEHLTAGYEGSGASGHVVVVHSSCVDRDGRHYVRSWPRRKLERRATLGTDVATVQSRIHDTRKKRVKCM</sequence>
<protein>
    <submittedName>
        <fullName evidence="1">Uncharacterized protein</fullName>
    </submittedName>
</protein>
<organism evidence="1 2">
    <name type="scientific">Zalaria obscura</name>
    <dbReference type="NCBI Taxonomy" id="2024903"/>
    <lineage>
        <taxon>Eukaryota</taxon>
        <taxon>Fungi</taxon>
        <taxon>Dikarya</taxon>
        <taxon>Ascomycota</taxon>
        <taxon>Pezizomycotina</taxon>
        <taxon>Dothideomycetes</taxon>
        <taxon>Dothideomycetidae</taxon>
        <taxon>Dothideales</taxon>
        <taxon>Zalariaceae</taxon>
        <taxon>Zalaria</taxon>
    </lineage>
</organism>
<evidence type="ECO:0000313" key="1">
    <source>
        <dbReference type="EMBL" id="KAK8196708.1"/>
    </source>
</evidence>
<reference evidence="1" key="1">
    <citation type="submission" date="2024-02" db="EMBL/GenBank/DDBJ databases">
        <title>Metagenome Assembled Genome of Zalaria obscura JY119.</title>
        <authorList>
            <person name="Vighnesh L."/>
            <person name="Jagadeeshwari U."/>
            <person name="Venkata Ramana C."/>
            <person name="Sasikala C."/>
        </authorList>
    </citation>
    <scope>NUCLEOTIDE SEQUENCE</scope>
    <source>
        <strain evidence="1">JY119</strain>
    </source>
</reference>
<evidence type="ECO:0000313" key="2">
    <source>
        <dbReference type="Proteomes" id="UP001320706"/>
    </source>
</evidence>
<proteinExistence type="predicted"/>
<gene>
    <name evidence="1" type="ORF">M8818_006875</name>
</gene>
<name>A0ACC3S5S9_9PEZI</name>
<keyword evidence="2" id="KW-1185">Reference proteome</keyword>
<dbReference type="EMBL" id="JAMKPW020000041">
    <property type="protein sequence ID" value="KAK8196708.1"/>
    <property type="molecule type" value="Genomic_DNA"/>
</dbReference>
<dbReference type="Proteomes" id="UP001320706">
    <property type="component" value="Unassembled WGS sequence"/>
</dbReference>
<comment type="caution">
    <text evidence="1">The sequence shown here is derived from an EMBL/GenBank/DDBJ whole genome shotgun (WGS) entry which is preliminary data.</text>
</comment>